<dbReference type="PANTHER" id="PTHR19848:SF8">
    <property type="entry name" value="F-BOX AND WD REPEAT DOMAIN CONTAINING 7"/>
    <property type="match status" value="1"/>
</dbReference>
<gene>
    <name evidence="4" type="ORF">RF11_09791</name>
</gene>
<comment type="caution">
    <text evidence="4">The sequence shown here is derived from an EMBL/GenBank/DDBJ whole genome shotgun (WGS) entry which is preliminary data.</text>
</comment>
<protein>
    <submittedName>
        <fullName evidence="4">Putative WD repeat-containing protein</fullName>
    </submittedName>
</protein>
<evidence type="ECO:0000313" key="5">
    <source>
        <dbReference type="Proteomes" id="UP000031668"/>
    </source>
</evidence>
<dbReference type="PANTHER" id="PTHR19848">
    <property type="entry name" value="WD40 REPEAT PROTEIN"/>
    <property type="match status" value="1"/>
</dbReference>
<dbReference type="EMBL" id="JWZT01000923">
    <property type="protein sequence ID" value="KII73203.1"/>
    <property type="molecule type" value="Genomic_DNA"/>
</dbReference>
<dbReference type="PROSITE" id="PS50294">
    <property type="entry name" value="WD_REPEATS_REGION"/>
    <property type="match status" value="2"/>
</dbReference>
<proteinExistence type="predicted"/>
<dbReference type="OMA" id="GHKAGPY"/>
<sequence>MDLSRKAVLMILQFLDEHSYKNTLRELIHESGVEFEGVHGLPSGKLISLIDRDLELTSHLNSRHTSIEIEDTAEDSVYVTRELVRFDAIGCGSNVLITLLNTNGYLISGCSDKNIHILKLKCPILSHGYQLEEPRSLSIHQGGVVSLDIHPNNQNMIASGSMDATLAIYDISSPLDEPLQKFTDHQKFVVRVKWSPSGQYLVTASHDKSFIVYKWDTDTKTLNKIHKLEHSHIIEGLAFKNKSDEFIISLRDCSYLYWYRIEIDEVIEFKKVNLNEYGDDHVSFNALDISFSPNDNMILVSTDRQHAILLDSNTGQFLLKHYGFISDELCQPRHCWHPSGLYFYETCQDHAINVVSVALEKVVHRLIGHTQLVVRFYRNDLRNLSFSRDHNVLVSSSYDGSVRIWTY</sequence>
<name>A0A0C2JUW4_THEKT</name>
<organism evidence="4 5">
    <name type="scientific">Thelohanellus kitauei</name>
    <name type="common">Myxosporean</name>
    <dbReference type="NCBI Taxonomy" id="669202"/>
    <lineage>
        <taxon>Eukaryota</taxon>
        <taxon>Metazoa</taxon>
        <taxon>Cnidaria</taxon>
        <taxon>Myxozoa</taxon>
        <taxon>Myxosporea</taxon>
        <taxon>Bivalvulida</taxon>
        <taxon>Platysporina</taxon>
        <taxon>Myxobolidae</taxon>
        <taxon>Thelohanellus</taxon>
    </lineage>
</organism>
<dbReference type="InterPro" id="IPR036322">
    <property type="entry name" value="WD40_repeat_dom_sf"/>
</dbReference>
<keyword evidence="2" id="KW-0677">Repeat</keyword>
<feature type="repeat" description="WD" evidence="3">
    <location>
        <begin position="137"/>
        <end position="173"/>
    </location>
</feature>
<dbReference type="InterPro" id="IPR015943">
    <property type="entry name" value="WD40/YVTN_repeat-like_dom_sf"/>
</dbReference>
<dbReference type="PROSITE" id="PS50082">
    <property type="entry name" value="WD_REPEATS_2"/>
    <property type="match status" value="3"/>
</dbReference>
<evidence type="ECO:0000313" key="4">
    <source>
        <dbReference type="EMBL" id="KII73203.1"/>
    </source>
</evidence>
<dbReference type="Proteomes" id="UP000031668">
    <property type="component" value="Unassembled WGS sequence"/>
</dbReference>
<dbReference type="Pfam" id="PF00400">
    <property type="entry name" value="WD40"/>
    <property type="match status" value="3"/>
</dbReference>
<evidence type="ECO:0000256" key="2">
    <source>
        <dbReference type="ARBA" id="ARBA00022737"/>
    </source>
</evidence>
<dbReference type="PROSITE" id="PS50896">
    <property type="entry name" value="LISH"/>
    <property type="match status" value="1"/>
</dbReference>
<feature type="repeat" description="WD" evidence="3">
    <location>
        <begin position="182"/>
        <end position="223"/>
    </location>
</feature>
<dbReference type="SUPFAM" id="SSF50978">
    <property type="entry name" value="WD40 repeat-like"/>
    <property type="match status" value="1"/>
</dbReference>
<dbReference type="InterPro" id="IPR006594">
    <property type="entry name" value="LisH"/>
</dbReference>
<evidence type="ECO:0000256" key="3">
    <source>
        <dbReference type="PROSITE-ProRule" id="PRU00221"/>
    </source>
</evidence>
<dbReference type="OrthoDB" id="10059385at2759"/>
<dbReference type="Gene3D" id="2.130.10.10">
    <property type="entry name" value="YVTN repeat-like/Quinoprotein amine dehydrogenase"/>
    <property type="match status" value="2"/>
</dbReference>
<reference evidence="4 5" key="1">
    <citation type="journal article" date="2014" name="Genome Biol. Evol.">
        <title>The genome of the myxosporean Thelohanellus kitauei shows adaptations to nutrient acquisition within its fish host.</title>
        <authorList>
            <person name="Yang Y."/>
            <person name="Xiong J."/>
            <person name="Zhou Z."/>
            <person name="Huo F."/>
            <person name="Miao W."/>
            <person name="Ran C."/>
            <person name="Liu Y."/>
            <person name="Zhang J."/>
            <person name="Feng J."/>
            <person name="Wang M."/>
            <person name="Wang M."/>
            <person name="Wang L."/>
            <person name="Yao B."/>
        </authorList>
    </citation>
    <scope>NUCLEOTIDE SEQUENCE [LARGE SCALE GENOMIC DNA]</scope>
    <source>
        <strain evidence="4">Wuqing</strain>
    </source>
</reference>
<dbReference type="InterPro" id="IPR001680">
    <property type="entry name" value="WD40_rpt"/>
</dbReference>
<feature type="repeat" description="WD" evidence="3">
    <location>
        <begin position="374"/>
        <end position="407"/>
    </location>
</feature>
<evidence type="ECO:0000256" key="1">
    <source>
        <dbReference type="ARBA" id="ARBA00022574"/>
    </source>
</evidence>
<dbReference type="SMART" id="SM00320">
    <property type="entry name" value="WD40"/>
    <property type="match status" value="5"/>
</dbReference>
<keyword evidence="5" id="KW-1185">Reference proteome</keyword>
<dbReference type="AlphaFoldDB" id="A0A0C2JUW4"/>
<keyword evidence="1 3" id="KW-0853">WD repeat</keyword>
<accession>A0A0C2JUW4</accession>